<protein>
    <submittedName>
        <fullName evidence="2">Uncharacterized protein</fullName>
    </submittedName>
</protein>
<feature type="compositionally biased region" description="Low complexity" evidence="1">
    <location>
        <begin position="71"/>
        <end position="84"/>
    </location>
</feature>
<feature type="region of interest" description="Disordered" evidence="1">
    <location>
        <begin position="59"/>
        <end position="143"/>
    </location>
</feature>
<proteinExistence type="predicted"/>
<evidence type="ECO:0000256" key="1">
    <source>
        <dbReference type="SAM" id="MobiDB-lite"/>
    </source>
</evidence>
<dbReference type="EMBL" id="JBHMDO010000022">
    <property type="protein sequence ID" value="MFB9326813.1"/>
    <property type="molecule type" value="Genomic_DNA"/>
</dbReference>
<name>A0ABV5KNL1_9BACL</name>
<comment type="caution">
    <text evidence="2">The sequence shown here is derived from an EMBL/GenBank/DDBJ whole genome shotgun (WGS) entry which is preliminary data.</text>
</comment>
<organism evidence="2 3">
    <name type="scientific">Paenibacillus aurantiacus</name>
    <dbReference type="NCBI Taxonomy" id="1936118"/>
    <lineage>
        <taxon>Bacteria</taxon>
        <taxon>Bacillati</taxon>
        <taxon>Bacillota</taxon>
        <taxon>Bacilli</taxon>
        <taxon>Bacillales</taxon>
        <taxon>Paenibacillaceae</taxon>
        <taxon>Paenibacillus</taxon>
    </lineage>
</organism>
<keyword evidence="3" id="KW-1185">Reference proteome</keyword>
<reference evidence="2 3" key="1">
    <citation type="submission" date="2024-09" db="EMBL/GenBank/DDBJ databases">
        <authorList>
            <person name="Sun Q."/>
            <person name="Mori K."/>
        </authorList>
    </citation>
    <scope>NUCLEOTIDE SEQUENCE [LARGE SCALE GENOMIC DNA]</scope>
    <source>
        <strain evidence="2 3">TISTR 2452</strain>
    </source>
</reference>
<evidence type="ECO:0000313" key="3">
    <source>
        <dbReference type="Proteomes" id="UP001589747"/>
    </source>
</evidence>
<accession>A0ABV5KNL1</accession>
<feature type="compositionally biased region" description="Low complexity" evidence="1">
    <location>
        <begin position="115"/>
        <end position="143"/>
    </location>
</feature>
<dbReference type="Proteomes" id="UP001589747">
    <property type="component" value="Unassembled WGS sequence"/>
</dbReference>
<feature type="compositionally biased region" description="Gly residues" evidence="1">
    <location>
        <begin position="90"/>
        <end position="100"/>
    </location>
</feature>
<sequence length="143" mass="14699">MKKDKWFKWKIAMAGTAGMAFLFHVIKSSPDYEAAVSQNAAVPDTATVENDQDRVLEEWLSDGQGARQEDGGASSSESDAGSTGRRAHGGHGFGSRGGGQEWQANSSGDSGGQGWQASGSGEATGTETWGTGAAGDAARTGRS</sequence>
<dbReference type="RefSeq" id="WP_377494452.1">
    <property type="nucleotide sequence ID" value="NZ_JBHMDO010000022.1"/>
</dbReference>
<evidence type="ECO:0000313" key="2">
    <source>
        <dbReference type="EMBL" id="MFB9326813.1"/>
    </source>
</evidence>
<gene>
    <name evidence="2" type="ORF">ACFFSY_12880</name>
</gene>